<feature type="region of interest" description="Disordered" evidence="1">
    <location>
        <begin position="1485"/>
        <end position="1516"/>
    </location>
</feature>
<proteinExistence type="predicted"/>
<dbReference type="SMART" id="SM00222">
    <property type="entry name" value="Sec7"/>
    <property type="match status" value="1"/>
</dbReference>
<dbReference type="InterPro" id="IPR035999">
    <property type="entry name" value="Sec7_dom_sf"/>
</dbReference>
<dbReference type="GO" id="GO:0016192">
    <property type="term" value="P:vesicle-mediated transport"/>
    <property type="evidence" value="ECO:0007669"/>
    <property type="project" value="UniProtKB-ARBA"/>
</dbReference>
<keyword evidence="4" id="KW-1185">Reference proteome</keyword>
<dbReference type="InterPro" id="IPR023394">
    <property type="entry name" value="Sec7_C_sf"/>
</dbReference>
<reference evidence="3" key="1">
    <citation type="submission" date="2022-12" db="EMBL/GenBank/DDBJ databases">
        <authorList>
            <person name="Brejova B."/>
        </authorList>
    </citation>
    <scope>NUCLEOTIDE SEQUENCE</scope>
</reference>
<dbReference type="FunFam" id="1.10.1000.11:FF:000002">
    <property type="entry name" value="Cytohesin 1"/>
    <property type="match status" value="1"/>
</dbReference>
<dbReference type="GO" id="GO:0032012">
    <property type="term" value="P:regulation of ARF protein signal transduction"/>
    <property type="evidence" value="ECO:0007669"/>
    <property type="project" value="InterPro"/>
</dbReference>
<evidence type="ECO:0000256" key="1">
    <source>
        <dbReference type="SAM" id="MobiDB-lite"/>
    </source>
</evidence>
<comment type="caution">
    <text evidence="3">The sequence shown here is derived from an EMBL/GenBank/DDBJ whole genome shotgun (WGS) entry which is preliminary data.</text>
</comment>
<dbReference type="PROSITE" id="PS50190">
    <property type="entry name" value="SEC7"/>
    <property type="match status" value="1"/>
</dbReference>
<feature type="compositionally biased region" description="Basic and acidic residues" evidence="1">
    <location>
        <begin position="1494"/>
        <end position="1516"/>
    </location>
</feature>
<feature type="domain" description="SEC7" evidence="2">
    <location>
        <begin position="594"/>
        <end position="794"/>
    </location>
</feature>
<name>A0A9W4TX13_9ASCO</name>
<evidence type="ECO:0000313" key="4">
    <source>
        <dbReference type="Proteomes" id="UP001152885"/>
    </source>
</evidence>
<dbReference type="PANTHER" id="PTHR10663:SF388">
    <property type="entry name" value="GOLGI-SPECIFIC BREFELDIN A-RESISTANCE GUANINE NUCLEOTIDE EXCHANGE FACTOR 1"/>
    <property type="match status" value="1"/>
</dbReference>
<dbReference type="Pfam" id="PF01369">
    <property type="entry name" value="Sec7"/>
    <property type="match status" value="1"/>
</dbReference>
<dbReference type="InterPro" id="IPR032691">
    <property type="entry name" value="Mon2/Sec7/BIG1-like_HUS"/>
</dbReference>
<dbReference type="Pfam" id="PF23325">
    <property type="entry name" value="TPR_28"/>
    <property type="match status" value="1"/>
</dbReference>
<dbReference type="OrthoDB" id="10258608at2759"/>
<dbReference type="CDD" id="cd00171">
    <property type="entry name" value="Sec7"/>
    <property type="match status" value="1"/>
</dbReference>
<evidence type="ECO:0000259" key="2">
    <source>
        <dbReference type="PROSITE" id="PS50190"/>
    </source>
</evidence>
<protein>
    <recommendedName>
        <fullName evidence="2">SEC7 domain-containing protein</fullName>
    </recommendedName>
</protein>
<sequence length="1516" mass="172783">MEPVEQESITPVQNKELDEIGKLLNDKNSLNGLSNLSHNFNSRLYGIDPKTLVINECMILASAMRKTNRWSQNGVASLLSSSDIFGKANTNVNYSFNDDEDGLTNAIGSTLSHGPKSDKNLLIGSNKSNNTNNINNLKGTHDNPLLASFLQLKSILIESQNLYDIDSLTLLQPFLLIIKSSSTSGYITGLSLRSISKFLTYSIISFKSKNLQSSLIQIVSSLTHCRFEAADQNSDDAVLLKVLRLLEDIIKSSLSSCLPNELMSEVIHTCLSLACNKKRSEVLRRAAEMAMISITVELFTKLHEIEPELEHGNDDIQPNLLNTQLPEDLIGGTNLKSSENLSTNEFNANVSDQQKTDTLKEEYDSKEKPFSIVCYNEFFAILISMISPSNQFHNMESSRVFALSLINSAVEVAGLDITKHSSLLTMISDPISKHVLQIITTTESISLLKESLQLFSTIAIVLGRELKPQLELSITLIFQSILPPNSKQLSKDNDLNVTARTSISKEVLIESISLLWTRSSIFFTDLFIDYDCDFENSDLSIKVLDYLCQLSLPESAVITTDSVPPLCLEGILSFISGVHERSKTKSKIDKPLHQLIENRNKKTAFIRCTESFNKKPKEGIKALAKEGFLKDENDLKEVAEFFYSKSGRLNKKKLGEYLTEPKNKELFNYFIKLFEFTDLRPDEALRVMLKSFRLPGESQQIDRTMEAFAEWYVECQKNSTSESNEEEEESVLPDKDSAFVLAFSIILLNTDLHNPQVKKHMSLEDYKKNLRGVYNGKDFPEWYISKIYSSIKDREIIMPEEHHGTDKWFDDIWHNMVSTQNLKQMHKTDLENIDLCQFDKELFNSLADTLINTIIRVFKEATDDHVITRLMSSVDKIASICLQYDLIEPVDKLISILADLTTITTSDFKKDYLDDNIRENIPITQMNVEKQEGEIYVSELAVWFGRDFKAQLATVVLFRIIRRSNCKIQNSWEHVLKIILKLFEYCLIDPNLYSEFQKKVKLDSLPKVKPEYSIRKTKPLNNSGLLSTFQSFLRSYSDDPPEPTDVEIESTLSTVECVKSLNIPSIFAMVSQCSSDIIKSFITILLSLLPELNNDSKRYYETELLFIYEVCVCFCLLLNDQSMMGKVIEKFQINGLTKKSQLRMKAYDLLLLRKCENKEKLITAITSLKDLDKELLSKQGGQIFQPLISLIDEDSWSCKILLDEEEYWKSLRIFGSFQVYAAEIINFLDSFVKNSTKDITFKNYVLLLGLLDEISSLGALGSQFEQGNANSTKDQNAKNNDYFKDLITLSKHSIDLTAILVPLVKEDEFKGKGVAYSAIQALAHQCFNPCRELREYAVKTIQNIILSFEFDSEVKIAEVFDFGLFPLLFELTKPEVIQSDVNGFEKTQFELFNLVSKTYLKQFDYMTDEDKQNIWLGLMNSLQNFQILDESKKGKYYEPSAEVLKNLVLVLQNNRFLIEDHSQIYNHSWNIIDKLTPGLRKDSKIEEMSAEQISNDRKTTKDGLDDIEEGQKSDHK</sequence>
<evidence type="ECO:0000313" key="3">
    <source>
        <dbReference type="EMBL" id="CAI5758467.1"/>
    </source>
</evidence>
<dbReference type="Gene3D" id="1.10.1000.11">
    <property type="entry name" value="Arf Nucleotide-binding Site Opener,domain 2"/>
    <property type="match status" value="1"/>
</dbReference>
<dbReference type="Proteomes" id="UP001152885">
    <property type="component" value="Unassembled WGS sequence"/>
</dbReference>
<dbReference type="Gene3D" id="1.10.220.20">
    <property type="match status" value="1"/>
</dbReference>
<organism evidence="3 4">
    <name type="scientific">Candida verbasci</name>
    <dbReference type="NCBI Taxonomy" id="1227364"/>
    <lineage>
        <taxon>Eukaryota</taxon>
        <taxon>Fungi</taxon>
        <taxon>Dikarya</taxon>
        <taxon>Ascomycota</taxon>
        <taxon>Saccharomycotina</taxon>
        <taxon>Pichiomycetes</taxon>
        <taxon>Debaryomycetaceae</taxon>
        <taxon>Candida/Lodderomyces clade</taxon>
        <taxon>Candida</taxon>
    </lineage>
</organism>
<accession>A0A9W4TX13</accession>
<dbReference type="InterPro" id="IPR000904">
    <property type="entry name" value="Sec7_dom"/>
</dbReference>
<dbReference type="GO" id="GO:0005085">
    <property type="term" value="F:guanyl-nucleotide exchange factor activity"/>
    <property type="evidence" value="ECO:0007669"/>
    <property type="project" value="InterPro"/>
</dbReference>
<dbReference type="EMBL" id="CANTUO010000003">
    <property type="protein sequence ID" value="CAI5758467.1"/>
    <property type="molecule type" value="Genomic_DNA"/>
</dbReference>
<dbReference type="GO" id="GO:0005794">
    <property type="term" value="C:Golgi apparatus"/>
    <property type="evidence" value="ECO:0007669"/>
    <property type="project" value="UniProtKB-ARBA"/>
</dbReference>
<dbReference type="PANTHER" id="PTHR10663">
    <property type="entry name" value="GUANYL-NUCLEOTIDE EXCHANGE FACTOR"/>
    <property type="match status" value="1"/>
</dbReference>
<dbReference type="InterPro" id="IPR056604">
    <property type="entry name" value="GBF1-like_TPR"/>
</dbReference>
<dbReference type="SUPFAM" id="SSF48425">
    <property type="entry name" value="Sec7 domain"/>
    <property type="match status" value="1"/>
</dbReference>
<dbReference type="Pfam" id="PF12783">
    <property type="entry name" value="Sec7-like_HUS"/>
    <property type="match status" value="1"/>
</dbReference>
<gene>
    <name evidence="3" type="ORF">CANVERA_P2979</name>
</gene>